<proteinExistence type="predicted"/>
<accession>A0A6J4PPU5</accession>
<dbReference type="EMBL" id="CADCUR010000267">
    <property type="protein sequence ID" value="CAA9420247.1"/>
    <property type="molecule type" value="Genomic_DNA"/>
</dbReference>
<feature type="chain" id="PRO_5026797035" evidence="1">
    <location>
        <begin position="21"/>
        <end position="384"/>
    </location>
</feature>
<feature type="signal peptide" evidence="1">
    <location>
        <begin position="1"/>
        <end position="20"/>
    </location>
</feature>
<name>A0A6J4PPU5_9BACT</name>
<evidence type="ECO:0000313" key="2">
    <source>
        <dbReference type="EMBL" id="CAA9420247.1"/>
    </source>
</evidence>
<evidence type="ECO:0000256" key="1">
    <source>
        <dbReference type="SAM" id="SignalP"/>
    </source>
</evidence>
<keyword evidence="1" id="KW-0732">Signal</keyword>
<gene>
    <name evidence="2" type="ORF">AVDCRST_MAG74-2916</name>
</gene>
<dbReference type="AlphaFoldDB" id="A0A6J4PPU5"/>
<reference evidence="2" key="1">
    <citation type="submission" date="2020-02" db="EMBL/GenBank/DDBJ databases">
        <authorList>
            <person name="Meier V. D."/>
        </authorList>
    </citation>
    <scope>NUCLEOTIDE SEQUENCE</scope>
    <source>
        <strain evidence="2">AVDCRST_MAG74</strain>
    </source>
</reference>
<protein>
    <submittedName>
        <fullName evidence="2">Uncharacterized protein</fullName>
    </submittedName>
</protein>
<sequence length="384" mass="42223">MRFRCIHWLILIVIFAAAQAAAQNKLQVTAPNNQTFAVAGKDRRVNADELVQYTPDFYKKNPTNQSGVDVLVVDDRVALVQDRAGAVYLEKKPDPGAIKIDGKGYILSGNGAARKWILANLKVGDAVKIGEAVVVKNSSGEVAPAVSIPCFAGAYYRKAVSSFDVWTGIAGLVKLGTPKTDENRLDEKDKQPLDNFSVYMGGNAGGKTEVDAGLTWEFTSDENGKRSARRNAFRPFWRTKTWNSAPDEKRFYFYPGETVQMAVLVAGPNKLRLIVSDGKAKTFQTDFDAEGFAPNVARQFKRVNAIDQRYNEGKPVQPTRAEIVGAEWLQTALLRGEGAGAKQIPMDKTRFTDMRCANESHIVVNTLDQAKGAEKIDIFGTPKK</sequence>
<organism evidence="2">
    <name type="scientific">uncultured Pyrinomonadaceae bacterium</name>
    <dbReference type="NCBI Taxonomy" id="2283094"/>
    <lineage>
        <taxon>Bacteria</taxon>
        <taxon>Pseudomonadati</taxon>
        <taxon>Acidobacteriota</taxon>
        <taxon>Blastocatellia</taxon>
        <taxon>Blastocatellales</taxon>
        <taxon>Pyrinomonadaceae</taxon>
        <taxon>environmental samples</taxon>
    </lineage>
</organism>